<dbReference type="InterPro" id="IPR051081">
    <property type="entry name" value="HTH_MetalResp_TranReg"/>
</dbReference>
<dbReference type="NCBIfam" id="NF033788">
    <property type="entry name" value="HTH_metalloreg"/>
    <property type="match status" value="1"/>
</dbReference>
<dbReference type="STRING" id="1576369.SAMN05421753_12383"/>
<name>A0A1I3SAU9_9PLAN</name>
<dbReference type="InterPro" id="IPR036390">
    <property type="entry name" value="WH_DNA-bd_sf"/>
</dbReference>
<dbReference type="SMART" id="SM00418">
    <property type="entry name" value="HTH_ARSR"/>
    <property type="match status" value="1"/>
</dbReference>
<keyword evidence="1" id="KW-0805">Transcription regulation</keyword>
<evidence type="ECO:0000259" key="4">
    <source>
        <dbReference type="PROSITE" id="PS50987"/>
    </source>
</evidence>
<feature type="domain" description="HTH arsR-type" evidence="4">
    <location>
        <begin position="1"/>
        <end position="94"/>
    </location>
</feature>
<dbReference type="RefSeq" id="WP_092056590.1">
    <property type="nucleotide sequence ID" value="NZ_FOQD01000023.1"/>
</dbReference>
<dbReference type="EMBL" id="FOQD01000023">
    <property type="protein sequence ID" value="SFJ55825.1"/>
    <property type="molecule type" value="Genomic_DNA"/>
</dbReference>
<dbReference type="PANTHER" id="PTHR33154">
    <property type="entry name" value="TRANSCRIPTIONAL REGULATOR, ARSR FAMILY"/>
    <property type="match status" value="1"/>
</dbReference>
<gene>
    <name evidence="5" type="ORF">SAMN05421753_12383</name>
</gene>
<dbReference type="CDD" id="cd00090">
    <property type="entry name" value="HTH_ARSR"/>
    <property type="match status" value="1"/>
</dbReference>
<keyword evidence="6" id="KW-1185">Reference proteome</keyword>
<protein>
    <submittedName>
        <fullName evidence="5">DNA-binding transcriptional regulator, ArsR family</fullName>
    </submittedName>
</protein>
<dbReference type="PANTHER" id="PTHR33154:SF33">
    <property type="entry name" value="TRANSCRIPTIONAL REPRESSOR SDPR"/>
    <property type="match status" value="1"/>
</dbReference>
<evidence type="ECO:0000256" key="2">
    <source>
        <dbReference type="ARBA" id="ARBA00023125"/>
    </source>
</evidence>
<dbReference type="PRINTS" id="PR00778">
    <property type="entry name" value="HTHARSR"/>
</dbReference>
<dbReference type="Proteomes" id="UP000199518">
    <property type="component" value="Unassembled WGS sequence"/>
</dbReference>
<organism evidence="5 6">
    <name type="scientific">Planctomicrobium piriforme</name>
    <dbReference type="NCBI Taxonomy" id="1576369"/>
    <lineage>
        <taxon>Bacteria</taxon>
        <taxon>Pseudomonadati</taxon>
        <taxon>Planctomycetota</taxon>
        <taxon>Planctomycetia</taxon>
        <taxon>Planctomycetales</taxon>
        <taxon>Planctomycetaceae</taxon>
        <taxon>Planctomicrobium</taxon>
    </lineage>
</organism>
<dbReference type="Gene3D" id="1.10.10.10">
    <property type="entry name" value="Winged helix-like DNA-binding domain superfamily/Winged helix DNA-binding domain"/>
    <property type="match status" value="1"/>
</dbReference>
<dbReference type="GO" id="GO:0003677">
    <property type="term" value="F:DNA binding"/>
    <property type="evidence" value="ECO:0007669"/>
    <property type="project" value="UniProtKB-KW"/>
</dbReference>
<sequence>MPRASTRSDVFNAIAEPRRRQIIDLLSRHRGLAVGAIVLALGLPQPTISKHLNVLKDVGLVSVSKQGQSRVYDLNYEQLRPVYDWVKTFEQHWDHQLDRIRARAEKRAQAVSHKIDPNKDNRKKS</sequence>
<dbReference type="PROSITE" id="PS50987">
    <property type="entry name" value="HTH_ARSR_2"/>
    <property type="match status" value="1"/>
</dbReference>
<dbReference type="SUPFAM" id="SSF46785">
    <property type="entry name" value="Winged helix' DNA-binding domain"/>
    <property type="match status" value="1"/>
</dbReference>
<evidence type="ECO:0000313" key="6">
    <source>
        <dbReference type="Proteomes" id="UP000199518"/>
    </source>
</evidence>
<dbReference type="InterPro" id="IPR036388">
    <property type="entry name" value="WH-like_DNA-bd_sf"/>
</dbReference>
<dbReference type="AlphaFoldDB" id="A0A1I3SAU9"/>
<dbReference type="InterPro" id="IPR001845">
    <property type="entry name" value="HTH_ArsR_DNA-bd_dom"/>
</dbReference>
<evidence type="ECO:0000313" key="5">
    <source>
        <dbReference type="EMBL" id="SFJ55825.1"/>
    </source>
</evidence>
<dbReference type="InterPro" id="IPR011991">
    <property type="entry name" value="ArsR-like_HTH"/>
</dbReference>
<dbReference type="Pfam" id="PF01022">
    <property type="entry name" value="HTH_5"/>
    <property type="match status" value="1"/>
</dbReference>
<reference evidence="6" key="1">
    <citation type="submission" date="2016-10" db="EMBL/GenBank/DDBJ databases">
        <authorList>
            <person name="Varghese N."/>
            <person name="Submissions S."/>
        </authorList>
    </citation>
    <scope>NUCLEOTIDE SEQUENCE [LARGE SCALE GENOMIC DNA]</scope>
    <source>
        <strain evidence="6">DSM 26348</strain>
    </source>
</reference>
<keyword evidence="2 5" id="KW-0238">DNA-binding</keyword>
<evidence type="ECO:0000256" key="1">
    <source>
        <dbReference type="ARBA" id="ARBA00023015"/>
    </source>
</evidence>
<dbReference type="GO" id="GO:0003700">
    <property type="term" value="F:DNA-binding transcription factor activity"/>
    <property type="evidence" value="ECO:0007669"/>
    <property type="project" value="InterPro"/>
</dbReference>
<evidence type="ECO:0000256" key="3">
    <source>
        <dbReference type="ARBA" id="ARBA00023163"/>
    </source>
</evidence>
<keyword evidence="3" id="KW-0804">Transcription</keyword>
<dbReference type="OrthoDB" id="9799175at2"/>
<accession>A0A1I3SAU9</accession>
<proteinExistence type="predicted"/>